<dbReference type="InterPro" id="IPR007410">
    <property type="entry name" value="LpqE-like"/>
</dbReference>
<comment type="caution">
    <text evidence="1">The sequence shown here is derived from an EMBL/GenBank/DDBJ whole genome shotgun (WGS) entry which is preliminary data.</text>
</comment>
<gene>
    <name evidence="1" type="ORF">ACFPM7_15925</name>
</gene>
<dbReference type="Gene3D" id="2.60.40.1890">
    <property type="entry name" value="PCu(A)C copper chaperone"/>
    <property type="match status" value="1"/>
</dbReference>
<dbReference type="SUPFAM" id="SSF110087">
    <property type="entry name" value="DR1885-like metal-binding protein"/>
    <property type="match status" value="1"/>
</dbReference>
<dbReference type="EMBL" id="JBHSKF010000006">
    <property type="protein sequence ID" value="MFC5288548.1"/>
    <property type="molecule type" value="Genomic_DNA"/>
</dbReference>
<proteinExistence type="predicted"/>
<evidence type="ECO:0008006" key="3">
    <source>
        <dbReference type="Google" id="ProtNLM"/>
    </source>
</evidence>
<keyword evidence="2" id="KW-1185">Reference proteome</keyword>
<evidence type="ECO:0000313" key="2">
    <source>
        <dbReference type="Proteomes" id="UP001596157"/>
    </source>
</evidence>
<organism evidence="1 2">
    <name type="scientific">Actinokineospora guangxiensis</name>
    <dbReference type="NCBI Taxonomy" id="1490288"/>
    <lineage>
        <taxon>Bacteria</taxon>
        <taxon>Bacillati</taxon>
        <taxon>Actinomycetota</taxon>
        <taxon>Actinomycetes</taxon>
        <taxon>Pseudonocardiales</taxon>
        <taxon>Pseudonocardiaceae</taxon>
        <taxon>Actinokineospora</taxon>
    </lineage>
</organism>
<dbReference type="Proteomes" id="UP001596157">
    <property type="component" value="Unassembled WGS sequence"/>
</dbReference>
<name>A0ABW0EMB0_9PSEU</name>
<dbReference type="PROSITE" id="PS51257">
    <property type="entry name" value="PROKAR_LIPOPROTEIN"/>
    <property type="match status" value="1"/>
</dbReference>
<sequence length="194" mass="20573">MLKGFATIGLLAVAGCGDGPRPNDDLGTLGDNGRSGQVQVLNVHLQPPADDRYASGDDVVVRFTMVNNDDEVDRLTGVSAVDAQEAVLHWDVGCDGTAEPVSETPLPGCTTGFDVGPPEEGRHQPCYVTFRHITELTTAGTTTDMTFTFAESGEISVEAMVAIDRPRPRPSSTPATCDRDRASTQVPRVLATLC</sequence>
<dbReference type="RefSeq" id="WP_378248390.1">
    <property type="nucleotide sequence ID" value="NZ_JBHSKF010000006.1"/>
</dbReference>
<accession>A0ABW0EMB0</accession>
<reference evidence="2" key="1">
    <citation type="journal article" date="2019" name="Int. J. Syst. Evol. Microbiol.">
        <title>The Global Catalogue of Microorganisms (GCM) 10K type strain sequencing project: providing services to taxonomists for standard genome sequencing and annotation.</title>
        <authorList>
            <consortium name="The Broad Institute Genomics Platform"/>
            <consortium name="The Broad Institute Genome Sequencing Center for Infectious Disease"/>
            <person name="Wu L."/>
            <person name="Ma J."/>
        </authorList>
    </citation>
    <scope>NUCLEOTIDE SEQUENCE [LARGE SCALE GENOMIC DNA]</scope>
    <source>
        <strain evidence="2">CCUG 59778</strain>
    </source>
</reference>
<dbReference type="Pfam" id="PF04314">
    <property type="entry name" value="PCuAC"/>
    <property type="match status" value="1"/>
</dbReference>
<dbReference type="InterPro" id="IPR036182">
    <property type="entry name" value="PCuAC_sf"/>
</dbReference>
<evidence type="ECO:0000313" key="1">
    <source>
        <dbReference type="EMBL" id="MFC5288548.1"/>
    </source>
</evidence>
<protein>
    <recommendedName>
        <fullName evidence="3">Copper(I)-binding protein</fullName>
    </recommendedName>
</protein>